<evidence type="ECO:0000313" key="1">
    <source>
        <dbReference type="EMBL" id="BBN69325.1"/>
    </source>
</evidence>
<keyword evidence="1" id="KW-0808">Transferase</keyword>
<dbReference type="GO" id="GO:0016301">
    <property type="term" value="F:kinase activity"/>
    <property type="evidence" value="ECO:0007669"/>
    <property type="project" value="UniProtKB-KW"/>
</dbReference>
<reference evidence="1" key="1">
    <citation type="journal article" date="2019" name="Science">
        <title>Mutation of a bHLH transcription factor allowed almond domestication.</title>
        <authorList>
            <person name="Sanchez-Perez R."/>
            <person name="Pavan S."/>
            <person name="Mazzeo R."/>
            <person name="Moldovan C."/>
            <person name="Aiese Cigliano R."/>
            <person name="Del Cueto J."/>
            <person name="Ricciardi F."/>
            <person name="Lotti C."/>
            <person name="Ricciardi L."/>
            <person name="Dicenta F."/>
            <person name="Lopez-Marques R.L."/>
            <person name="Lindberg Moller B."/>
        </authorList>
    </citation>
    <scope>NUCLEOTIDE SEQUENCE</scope>
</reference>
<sequence length="74" mass="8231">MLVSLCFKPSTLKSHHSLVIIVNLPLKNCFNSSSVLPNWGCQSTSSSAGNTRARWGLAQKVERELEGWVMSLQR</sequence>
<dbReference type="EMBL" id="AP021222">
    <property type="protein sequence ID" value="BBN69325.1"/>
    <property type="molecule type" value="Genomic_DNA"/>
</dbReference>
<accession>A0A5H2XTF5</accession>
<dbReference type="AlphaFoldDB" id="A0A5H2XTF5"/>
<organism evidence="1">
    <name type="scientific">Prunus dulcis</name>
    <name type="common">Almond</name>
    <name type="synonym">Amygdalus dulcis</name>
    <dbReference type="NCBI Taxonomy" id="3755"/>
    <lineage>
        <taxon>Eukaryota</taxon>
        <taxon>Viridiplantae</taxon>
        <taxon>Streptophyta</taxon>
        <taxon>Embryophyta</taxon>
        <taxon>Tracheophyta</taxon>
        <taxon>Spermatophyta</taxon>
        <taxon>Magnoliopsida</taxon>
        <taxon>eudicotyledons</taxon>
        <taxon>Gunneridae</taxon>
        <taxon>Pentapetalae</taxon>
        <taxon>rosids</taxon>
        <taxon>fabids</taxon>
        <taxon>Rosales</taxon>
        <taxon>Rosaceae</taxon>
        <taxon>Amygdaloideae</taxon>
        <taxon>Amygdaleae</taxon>
        <taxon>Prunus</taxon>
    </lineage>
</organism>
<protein>
    <submittedName>
        <fullName evidence="1">Protein kinase superfamily protein</fullName>
    </submittedName>
</protein>
<gene>
    <name evidence="1" type="ORF">Prudu_885S000400</name>
</gene>
<name>A0A5H2XTF5_PRUDU</name>
<proteinExistence type="predicted"/>
<keyword evidence="1" id="KW-0418">Kinase</keyword>